<gene>
    <name evidence="4" type="ordered locus">Rumal_1224</name>
</gene>
<proteinExistence type="predicted"/>
<dbReference type="Gene3D" id="3.40.630.30">
    <property type="match status" value="1"/>
</dbReference>
<dbReference type="InterPro" id="IPR000182">
    <property type="entry name" value="GNAT_dom"/>
</dbReference>
<dbReference type="CDD" id="cd04301">
    <property type="entry name" value="NAT_SF"/>
    <property type="match status" value="1"/>
</dbReference>
<dbReference type="KEGG" id="ral:Rumal_1224"/>
<dbReference type="Pfam" id="PF00583">
    <property type="entry name" value="Acetyltransf_1"/>
    <property type="match status" value="1"/>
</dbReference>
<dbReference type="InterPro" id="IPR016181">
    <property type="entry name" value="Acyl_CoA_acyltransferase"/>
</dbReference>
<dbReference type="EMBL" id="CP002403">
    <property type="protein sequence ID" value="ADU21741.1"/>
    <property type="molecule type" value="Genomic_DNA"/>
</dbReference>
<dbReference type="OrthoDB" id="360261at2"/>
<dbReference type="AlphaFoldDB" id="E6UDV4"/>
<name>E6UDV4_RUMA7</name>
<dbReference type="Proteomes" id="UP000006919">
    <property type="component" value="Chromosome"/>
</dbReference>
<dbReference type="eggNOG" id="COG0456">
    <property type="taxonomic scope" value="Bacteria"/>
</dbReference>
<feature type="domain" description="N-acetyltransferase" evidence="3">
    <location>
        <begin position="4"/>
        <end position="144"/>
    </location>
</feature>
<evidence type="ECO:0000259" key="3">
    <source>
        <dbReference type="PROSITE" id="PS51186"/>
    </source>
</evidence>
<keyword evidence="2" id="KW-0012">Acyltransferase</keyword>
<protein>
    <submittedName>
        <fullName evidence="4">GCN5-related N-acetyltransferase</fullName>
    </submittedName>
</protein>
<evidence type="ECO:0000256" key="2">
    <source>
        <dbReference type="ARBA" id="ARBA00023315"/>
    </source>
</evidence>
<evidence type="ECO:0000313" key="4">
    <source>
        <dbReference type="EMBL" id="ADU21741.1"/>
    </source>
</evidence>
<sequence>MAEFIIREVRPEDADDIAEISREDLGYPCDAEMVRANISGLDSSRESVFVAETDSSAVGYIHVEEYKTLYFEKMVNYLGVAVSGKYRRLGIGSALIKAAENWAVERGIHLVRLNSGSTRTGAHEFYKRQGYISDKMQVHFTKRL</sequence>
<reference evidence="4 5" key="1">
    <citation type="journal article" date="2011" name="J. Bacteriol.">
        <title>Complete genome of the cellulolytic ruminal bacterium Ruminococcus albus 7.</title>
        <authorList>
            <person name="Suen G."/>
            <person name="Stevenson D.M."/>
            <person name="Bruce D.C."/>
            <person name="Chertkov O."/>
            <person name="Copeland A."/>
            <person name="Cheng J.F."/>
            <person name="Detter C."/>
            <person name="Detter J.C."/>
            <person name="Goodwin L.A."/>
            <person name="Han C.S."/>
            <person name="Hauser L.J."/>
            <person name="Ivanova N.N."/>
            <person name="Kyrpides N.C."/>
            <person name="Land M.L."/>
            <person name="Lapidus A."/>
            <person name="Lucas S."/>
            <person name="Ovchinnikova G."/>
            <person name="Pitluck S."/>
            <person name="Tapia R."/>
            <person name="Woyke T."/>
            <person name="Boyum J."/>
            <person name="Mead D."/>
            <person name="Weimer P.J."/>
        </authorList>
    </citation>
    <scope>NUCLEOTIDE SEQUENCE [LARGE SCALE GENOMIC DNA]</scope>
    <source>
        <strain evidence="5">ATCC 27210 / DSM 20455 / JCM 14654 / NCDO 2250 / 7</strain>
    </source>
</reference>
<dbReference type="PROSITE" id="PS51186">
    <property type="entry name" value="GNAT"/>
    <property type="match status" value="1"/>
</dbReference>
<dbReference type="HOGENOM" id="CLU_013985_34_4_9"/>
<dbReference type="RefSeq" id="WP_013497913.1">
    <property type="nucleotide sequence ID" value="NC_014833.1"/>
</dbReference>
<evidence type="ECO:0000313" key="5">
    <source>
        <dbReference type="Proteomes" id="UP000006919"/>
    </source>
</evidence>
<dbReference type="SUPFAM" id="SSF55729">
    <property type="entry name" value="Acyl-CoA N-acyltransferases (Nat)"/>
    <property type="match status" value="1"/>
</dbReference>
<organism evidence="4 5">
    <name type="scientific">Ruminococcus albus (strain ATCC 27210 / DSM 20455 / JCM 14654 / NCDO 2250 / 7)</name>
    <dbReference type="NCBI Taxonomy" id="697329"/>
    <lineage>
        <taxon>Bacteria</taxon>
        <taxon>Bacillati</taxon>
        <taxon>Bacillota</taxon>
        <taxon>Clostridia</taxon>
        <taxon>Eubacteriales</taxon>
        <taxon>Oscillospiraceae</taxon>
        <taxon>Ruminococcus</taxon>
    </lineage>
</organism>
<evidence type="ECO:0000256" key="1">
    <source>
        <dbReference type="ARBA" id="ARBA00022679"/>
    </source>
</evidence>
<dbReference type="InterPro" id="IPR050832">
    <property type="entry name" value="Bact_Acetyltransf"/>
</dbReference>
<accession>E6UDV4</accession>
<keyword evidence="1 4" id="KW-0808">Transferase</keyword>
<dbReference type="PANTHER" id="PTHR43877">
    <property type="entry name" value="AMINOALKYLPHOSPHONATE N-ACETYLTRANSFERASE-RELATED-RELATED"/>
    <property type="match status" value="1"/>
</dbReference>
<dbReference type="STRING" id="697329.Rumal_1224"/>
<dbReference type="GO" id="GO:0016747">
    <property type="term" value="F:acyltransferase activity, transferring groups other than amino-acyl groups"/>
    <property type="evidence" value="ECO:0007669"/>
    <property type="project" value="InterPro"/>
</dbReference>